<dbReference type="PANTHER" id="PTHR44942">
    <property type="entry name" value="METHYLTRANSF_11 DOMAIN-CONTAINING PROTEIN"/>
    <property type="match status" value="1"/>
</dbReference>
<keyword evidence="6" id="KW-1185">Reference proteome</keyword>
<evidence type="ECO:0000259" key="4">
    <source>
        <dbReference type="Pfam" id="PF08241"/>
    </source>
</evidence>
<dbReference type="PANTHER" id="PTHR44942:SF4">
    <property type="entry name" value="METHYLTRANSFERASE TYPE 11 DOMAIN-CONTAINING PROTEIN"/>
    <property type="match status" value="1"/>
</dbReference>
<sequence length="274" mass="30786">MPDSLSRPASRRATPGFSDAAHRAGLGAAFSTGADVYARVRPGYPREVADLVGSARRIVDLGAGTGKLAETYVGRPDREVYALDPSADMVRTIRGRLDIPAWRATAEATGLAENSMDAAVCAQTWHWVDTEAASQEADRIIRPGGRLVLAWNVLDVSHPWVLRLSRIMHSGDIHRPGFYPEVGGDWQLVDELRTTWVQHLRPAEIYLLTQTRSYWLRANERTRKRVTENLRWYLFDRLGFAEDQLIALPYRSDAFAYERAAEHTSTRKPEEVGD</sequence>
<evidence type="ECO:0000313" key="6">
    <source>
        <dbReference type="Proteomes" id="UP000244989"/>
    </source>
</evidence>
<reference evidence="6" key="1">
    <citation type="submission" date="2018-04" db="EMBL/GenBank/DDBJ databases">
        <authorList>
            <person name="Liu S."/>
            <person name="Wang Z."/>
            <person name="Li J."/>
        </authorList>
    </citation>
    <scope>NUCLEOTIDE SEQUENCE [LARGE SCALE GENOMIC DNA]</scope>
    <source>
        <strain evidence="6">2189</strain>
    </source>
</reference>
<dbReference type="InterPro" id="IPR029063">
    <property type="entry name" value="SAM-dependent_MTases_sf"/>
</dbReference>
<dbReference type="Proteomes" id="UP000244989">
    <property type="component" value="Unassembled WGS sequence"/>
</dbReference>
<dbReference type="Pfam" id="PF08241">
    <property type="entry name" value="Methyltransf_11"/>
    <property type="match status" value="1"/>
</dbReference>
<accession>A0A2U1T8K7</accession>
<proteinExistence type="inferred from homology"/>
<feature type="domain" description="Methyltransferase type 11" evidence="4">
    <location>
        <begin position="59"/>
        <end position="149"/>
    </location>
</feature>
<dbReference type="GO" id="GO:0032259">
    <property type="term" value="P:methylation"/>
    <property type="evidence" value="ECO:0007669"/>
    <property type="project" value="UniProtKB-KW"/>
</dbReference>
<dbReference type="AlphaFoldDB" id="A0A2U1T8K7"/>
<dbReference type="OrthoDB" id="9797252at2"/>
<evidence type="ECO:0000256" key="1">
    <source>
        <dbReference type="ARBA" id="ARBA00008361"/>
    </source>
</evidence>
<dbReference type="RefSeq" id="WP_108431559.1">
    <property type="nucleotide sequence ID" value="NZ_CP026947.1"/>
</dbReference>
<evidence type="ECO:0000256" key="3">
    <source>
        <dbReference type="ARBA" id="ARBA00022679"/>
    </source>
</evidence>
<name>A0A2U1T8K7_9CORY</name>
<evidence type="ECO:0000313" key="5">
    <source>
        <dbReference type="EMBL" id="PWC02336.1"/>
    </source>
</evidence>
<dbReference type="InterPro" id="IPR013216">
    <property type="entry name" value="Methyltransf_11"/>
</dbReference>
<dbReference type="GO" id="GO:0008757">
    <property type="term" value="F:S-adenosylmethionine-dependent methyltransferase activity"/>
    <property type="evidence" value="ECO:0007669"/>
    <property type="project" value="InterPro"/>
</dbReference>
<protein>
    <submittedName>
        <fullName evidence="5">Class I SAM-dependent methyltransferase</fullName>
    </submittedName>
</protein>
<dbReference type="KEGG" id="cyz:C3B44_05905"/>
<dbReference type="SUPFAM" id="SSF53335">
    <property type="entry name" value="S-adenosyl-L-methionine-dependent methyltransferases"/>
    <property type="match status" value="1"/>
</dbReference>
<organism evidence="5 6">
    <name type="scientific">Corynebacterium yudongzhengii</name>
    <dbReference type="NCBI Taxonomy" id="2080740"/>
    <lineage>
        <taxon>Bacteria</taxon>
        <taxon>Bacillati</taxon>
        <taxon>Actinomycetota</taxon>
        <taxon>Actinomycetes</taxon>
        <taxon>Mycobacteriales</taxon>
        <taxon>Corynebacteriaceae</taxon>
        <taxon>Corynebacterium</taxon>
    </lineage>
</organism>
<comment type="similarity">
    <text evidence="1">Belongs to the methyltransferase superfamily.</text>
</comment>
<dbReference type="CDD" id="cd02440">
    <property type="entry name" value="AdoMet_MTases"/>
    <property type="match status" value="1"/>
</dbReference>
<dbReference type="Gene3D" id="3.40.50.150">
    <property type="entry name" value="Vaccinia Virus protein VP39"/>
    <property type="match status" value="1"/>
</dbReference>
<evidence type="ECO:0000256" key="2">
    <source>
        <dbReference type="ARBA" id="ARBA00022603"/>
    </source>
</evidence>
<comment type="caution">
    <text evidence="5">The sequence shown here is derived from an EMBL/GenBank/DDBJ whole genome shotgun (WGS) entry which is preliminary data.</text>
</comment>
<dbReference type="EMBL" id="QEEZ01000004">
    <property type="protein sequence ID" value="PWC02336.1"/>
    <property type="molecule type" value="Genomic_DNA"/>
</dbReference>
<gene>
    <name evidence="5" type="ORF">DF222_03125</name>
</gene>
<keyword evidence="2 5" id="KW-0489">Methyltransferase</keyword>
<dbReference type="InterPro" id="IPR051052">
    <property type="entry name" value="Diverse_substrate_MTase"/>
</dbReference>
<keyword evidence="3 5" id="KW-0808">Transferase</keyword>